<name>A0A3B0MNG7_THEAN</name>
<keyword evidence="1" id="KW-1133">Transmembrane helix</keyword>
<protein>
    <submittedName>
        <fullName evidence="2">Reticulon, putative</fullName>
    </submittedName>
</protein>
<proteinExistence type="predicted"/>
<feature type="transmembrane region" description="Helical" evidence="1">
    <location>
        <begin position="7"/>
        <end position="26"/>
    </location>
</feature>
<keyword evidence="1" id="KW-0812">Transmembrane</keyword>
<accession>A0A3B0MNG7</accession>
<evidence type="ECO:0000313" key="3">
    <source>
        <dbReference type="EMBL" id="SVP90171.1"/>
    </source>
</evidence>
<evidence type="ECO:0000256" key="1">
    <source>
        <dbReference type="SAM" id="Phobius"/>
    </source>
</evidence>
<feature type="transmembrane region" description="Helical" evidence="1">
    <location>
        <begin position="119"/>
        <end position="139"/>
    </location>
</feature>
<dbReference type="EMBL" id="UIVT01000001">
    <property type="protein sequence ID" value="SVP89029.1"/>
    <property type="molecule type" value="Genomic_DNA"/>
</dbReference>
<gene>
    <name evidence="2" type="ORF">TAT_000088200</name>
    <name evidence="3" type="ORF">TAV_000087600</name>
</gene>
<dbReference type="VEuPathDB" id="PiroplasmaDB:TA06220"/>
<dbReference type="AlphaFoldDB" id="A0A3B0MNG7"/>
<reference evidence="2" key="1">
    <citation type="submission" date="2018-07" db="EMBL/GenBank/DDBJ databases">
        <authorList>
            <person name="Quirk P.G."/>
            <person name="Krulwich T.A."/>
        </authorList>
    </citation>
    <scope>NUCLEOTIDE SEQUENCE</scope>
    <source>
        <strain evidence="2">Anand</strain>
    </source>
</reference>
<dbReference type="EMBL" id="UIVS01000001">
    <property type="protein sequence ID" value="SVP90171.1"/>
    <property type="molecule type" value="Genomic_DNA"/>
</dbReference>
<organism evidence="2">
    <name type="scientific">Theileria annulata</name>
    <dbReference type="NCBI Taxonomy" id="5874"/>
    <lineage>
        <taxon>Eukaryota</taxon>
        <taxon>Sar</taxon>
        <taxon>Alveolata</taxon>
        <taxon>Apicomplexa</taxon>
        <taxon>Aconoidasida</taxon>
        <taxon>Piroplasmida</taxon>
        <taxon>Theileriidae</taxon>
        <taxon>Theileria</taxon>
    </lineage>
</organism>
<feature type="transmembrane region" description="Helical" evidence="1">
    <location>
        <begin position="32"/>
        <end position="51"/>
    </location>
</feature>
<keyword evidence="1" id="KW-0472">Membrane</keyword>
<sequence>MEKESKLVPFLFLLSFNALQFSTYVLKLPPLFLLSKGFLGLVFLGGFLRLVRGDRSSKLLERFHTDLFTSDTVDRVVKFLSRKVNLVFVQTKSVVLWDDPVKSLYSLVVLYLLSELLKVVPSVLVVFVLVWVFFLYFYMNEFLRKNVYTHFEPYVKEFVNFMYKMYNSVPRLNENKLL</sequence>
<evidence type="ECO:0000313" key="2">
    <source>
        <dbReference type="EMBL" id="SVP89029.1"/>
    </source>
</evidence>